<organism evidence="3 4">
    <name type="scientific">Pedobacter kyungheensis</name>
    <dbReference type="NCBI Taxonomy" id="1069985"/>
    <lineage>
        <taxon>Bacteria</taxon>
        <taxon>Pseudomonadati</taxon>
        <taxon>Bacteroidota</taxon>
        <taxon>Sphingobacteriia</taxon>
        <taxon>Sphingobacteriales</taxon>
        <taxon>Sphingobacteriaceae</taxon>
        <taxon>Pedobacter</taxon>
    </lineage>
</organism>
<evidence type="ECO:0000313" key="3">
    <source>
        <dbReference type="EMBL" id="KIA96654.1"/>
    </source>
</evidence>
<comment type="caution">
    <text evidence="3">The sequence shown here is derived from an EMBL/GenBank/DDBJ whole genome shotgun (WGS) entry which is preliminary data.</text>
</comment>
<evidence type="ECO:0000259" key="2">
    <source>
        <dbReference type="Pfam" id="PF19089"/>
    </source>
</evidence>
<keyword evidence="4" id="KW-1185">Reference proteome</keyword>
<name>A0A0C1G963_9SPHI</name>
<accession>A0A0C1G963</accession>
<evidence type="ECO:0000313" key="4">
    <source>
        <dbReference type="Proteomes" id="UP000031246"/>
    </source>
</evidence>
<reference evidence="3 4" key="1">
    <citation type="submission" date="2014-10" db="EMBL/GenBank/DDBJ databases">
        <title>Pedobacter Kyungheensis.</title>
        <authorList>
            <person name="Anderson B.M."/>
            <person name="Newman J.D."/>
        </authorList>
    </citation>
    <scope>NUCLEOTIDE SEQUENCE [LARGE SCALE GENOMIC DNA]</scope>
    <source>
        <strain evidence="3 4">KACC 16221</strain>
    </source>
</reference>
<gene>
    <name evidence="3" type="ORF">OC25_02735</name>
</gene>
<keyword evidence="1" id="KW-0732">Signal</keyword>
<dbReference type="RefSeq" id="WP_039471402.1">
    <property type="nucleotide sequence ID" value="NZ_JSYN01000002.1"/>
</dbReference>
<protein>
    <recommendedName>
        <fullName evidence="2">DUF5777 domain-containing protein</fullName>
    </recommendedName>
</protein>
<dbReference type="InterPro" id="IPR045916">
    <property type="entry name" value="DUF5777"/>
</dbReference>
<dbReference type="EMBL" id="JSYN01000002">
    <property type="protein sequence ID" value="KIA96654.1"/>
    <property type="molecule type" value="Genomic_DNA"/>
</dbReference>
<proteinExistence type="predicted"/>
<feature type="signal peptide" evidence="1">
    <location>
        <begin position="1"/>
        <end position="21"/>
    </location>
</feature>
<feature type="chain" id="PRO_5002150552" description="DUF5777 domain-containing protein" evidence="1">
    <location>
        <begin position="22"/>
        <end position="316"/>
    </location>
</feature>
<dbReference type="AlphaFoldDB" id="A0A0C1G963"/>
<sequence>MMKIYSILIMMSLGLSSTTFAQDSLEKALQMPVTKSKVSATFKSPKLINIQTNETIFKNELDFRVDHRFGDIAGQSGGIKNFFGLDQSTDVRIGFEYGISDDLSVGIARAKGAGPATQLYEGNLKYRLLRQTGDEKMPLSVTLFGSSTISAVKASTDPTSAIAYQDFQDRIVYVVQAVIARKFSPDFSMLIMPSYVHRNFTVFGDQNDLFALSVGGRIKITKRMAFVADYTLPFRDDNKKAYLENLWGNKYYNTLGAGLEFETGGHIFHLNFTNATAIQESQFITDTNTSWTKGQYRWGFSIARRFSFDKKKDKAQ</sequence>
<dbReference type="Proteomes" id="UP000031246">
    <property type="component" value="Unassembled WGS sequence"/>
</dbReference>
<dbReference type="Pfam" id="PF19089">
    <property type="entry name" value="DUF5777"/>
    <property type="match status" value="1"/>
</dbReference>
<evidence type="ECO:0000256" key="1">
    <source>
        <dbReference type="SAM" id="SignalP"/>
    </source>
</evidence>
<feature type="domain" description="DUF5777" evidence="2">
    <location>
        <begin position="42"/>
        <end position="306"/>
    </location>
</feature>